<feature type="compositionally biased region" description="Basic and acidic residues" evidence="6">
    <location>
        <begin position="428"/>
        <end position="438"/>
    </location>
</feature>
<name>A0AAV1J5W0_9NEOP</name>
<dbReference type="Gene3D" id="3.30.900.10">
    <property type="entry name" value="HORMA domain"/>
    <property type="match status" value="1"/>
</dbReference>
<feature type="domain" description="HORMA" evidence="7">
    <location>
        <begin position="1"/>
        <end position="172"/>
    </location>
</feature>
<sequence>MDSFAGSKIRVLKRKCENEHAQFLISSLTKAFDAIHKKFLHQLAICFYEGNHNEENLVEYYIFKYEYKSNSVELSFRNKNTDQETTYTLDDVKKMTVKLIDTCNVMAGSRDGGGALNNFSVRLYYNADAPDGYQAPGFNATSEDVDQLESSISKTTDLGYVATPFHSLQARAYIKDLITDSNDINPFESESAPMVSEDMELTHMVSTIEEKVNCPCHKFDIFESSHVTNFLTCQYCKMQQHAVCFGLLGEMASKSDHCCVDCYREDPSREPTDHSLVTLRANELKSMCIFRRLLALCSEVSAIGAGDIVKKLSTSEKSAHKLMALLFQNRVIEREPGLSFKPQIVLPDKLKQVISHYFYHGKPKTTKDITNVIFISQESQPDPTSDILSEKNPTQNLRSVGNDNIGEYQKVMPREKENIPVKKSVAKRTMEDHRNEVAKKKRLSRN</sequence>
<dbReference type="Proteomes" id="UP001497472">
    <property type="component" value="Unassembled WGS sequence"/>
</dbReference>
<feature type="compositionally biased region" description="Polar residues" evidence="6">
    <location>
        <begin position="380"/>
        <end position="402"/>
    </location>
</feature>
<dbReference type="InterPro" id="IPR051294">
    <property type="entry name" value="HORMA_MeioticProgression"/>
</dbReference>
<feature type="region of interest" description="Disordered" evidence="6">
    <location>
        <begin position="425"/>
        <end position="446"/>
    </location>
</feature>
<feature type="region of interest" description="Disordered" evidence="6">
    <location>
        <begin position="380"/>
        <end position="403"/>
    </location>
</feature>
<evidence type="ECO:0000313" key="9">
    <source>
        <dbReference type="Proteomes" id="UP001497472"/>
    </source>
</evidence>
<evidence type="ECO:0000256" key="6">
    <source>
        <dbReference type="SAM" id="MobiDB-lite"/>
    </source>
</evidence>
<dbReference type="Pfam" id="PF02301">
    <property type="entry name" value="HORMA"/>
    <property type="match status" value="1"/>
</dbReference>
<evidence type="ECO:0000256" key="5">
    <source>
        <dbReference type="ARBA" id="ARBA00023254"/>
    </source>
</evidence>
<dbReference type="PANTHER" id="PTHR48225">
    <property type="entry name" value="HORMA DOMAIN-CONTAINING PROTEIN 1"/>
    <property type="match status" value="1"/>
</dbReference>
<dbReference type="EMBL" id="CAVLEF010000006">
    <property type="protein sequence ID" value="CAK1544757.1"/>
    <property type="molecule type" value="Genomic_DNA"/>
</dbReference>
<keyword evidence="5" id="KW-0469">Meiosis</keyword>
<dbReference type="SUPFAM" id="SSF56019">
    <property type="entry name" value="The spindle assembly checkpoint protein mad2"/>
    <property type="match status" value="1"/>
</dbReference>
<dbReference type="GO" id="GO:0051321">
    <property type="term" value="P:meiotic cell cycle"/>
    <property type="evidence" value="ECO:0007669"/>
    <property type="project" value="UniProtKB-KW"/>
</dbReference>
<gene>
    <name evidence="8" type="ORF">LNINA_LOCUS4477</name>
</gene>
<evidence type="ECO:0000313" key="8">
    <source>
        <dbReference type="EMBL" id="CAK1544757.1"/>
    </source>
</evidence>
<evidence type="ECO:0000259" key="7">
    <source>
        <dbReference type="PROSITE" id="PS50815"/>
    </source>
</evidence>
<protein>
    <recommendedName>
        <fullName evidence="7">HORMA domain-containing protein</fullName>
    </recommendedName>
</protein>
<dbReference type="GO" id="GO:0005634">
    <property type="term" value="C:nucleus"/>
    <property type="evidence" value="ECO:0007669"/>
    <property type="project" value="UniProtKB-SubCell"/>
</dbReference>
<keyword evidence="3" id="KW-0158">Chromosome</keyword>
<evidence type="ECO:0000256" key="2">
    <source>
        <dbReference type="ARBA" id="ARBA00004286"/>
    </source>
</evidence>
<dbReference type="InterPro" id="IPR011011">
    <property type="entry name" value="Znf_FYVE_PHD"/>
</dbReference>
<comment type="subcellular location">
    <subcellularLocation>
        <location evidence="2">Chromosome</location>
    </subcellularLocation>
    <subcellularLocation>
        <location evidence="1">Nucleus</location>
    </subcellularLocation>
</comment>
<keyword evidence="9" id="KW-1185">Reference proteome</keyword>
<proteinExistence type="predicted"/>
<organism evidence="8 9">
    <name type="scientific">Leptosia nina</name>
    <dbReference type="NCBI Taxonomy" id="320188"/>
    <lineage>
        <taxon>Eukaryota</taxon>
        <taxon>Metazoa</taxon>
        <taxon>Ecdysozoa</taxon>
        <taxon>Arthropoda</taxon>
        <taxon>Hexapoda</taxon>
        <taxon>Insecta</taxon>
        <taxon>Pterygota</taxon>
        <taxon>Neoptera</taxon>
        <taxon>Endopterygota</taxon>
        <taxon>Lepidoptera</taxon>
        <taxon>Glossata</taxon>
        <taxon>Ditrysia</taxon>
        <taxon>Papilionoidea</taxon>
        <taxon>Pieridae</taxon>
        <taxon>Pierinae</taxon>
        <taxon>Leptosia</taxon>
    </lineage>
</organism>
<dbReference type="GO" id="GO:0005694">
    <property type="term" value="C:chromosome"/>
    <property type="evidence" value="ECO:0007669"/>
    <property type="project" value="UniProtKB-SubCell"/>
</dbReference>
<evidence type="ECO:0000256" key="1">
    <source>
        <dbReference type="ARBA" id="ARBA00004123"/>
    </source>
</evidence>
<evidence type="ECO:0000256" key="3">
    <source>
        <dbReference type="ARBA" id="ARBA00022454"/>
    </source>
</evidence>
<dbReference type="PROSITE" id="PS50815">
    <property type="entry name" value="HORMA"/>
    <property type="match status" value="1"/>
</dbReference>
<dbReference type="InterPro" id="IPR036570">
    <property type="entry name" value="HORMA_dom_sf"/>
</dbReference>
<comment type="caution">
    <text evidence="8">The sequence shown here is derived from an EMBL/GenBank/DDBJ whole genome shotgun (WGS) entry which is preliminary data.</text>
</comment>
<dbReference type="PANTHER" id="PTHR48225:SF7">
    <property type="entry name" value="MEIOSIS-SPECIFIC PROTEIN HOP1"/>
    <property type="match status" value="1"/>
</dbReference>
<dbReference type="InterPro" id="IPR003511">
    <property type="entry name" value="HORMA_dom"/>
</dbReference>
<evidence type="ECO:0000256" key="4">
    <source>
        <dbReference type="ARBA" id="ARBA00023242"/>
    </source>
</evidence>
<accession>A0AAV1J5W0</accession>
<dbReference type="AlphaFoldDB" id="A0AAV1J5W0"/>
<keyword evidence="4" id="KW-0539">Nucleus</keyword>
<reference evidence="8 9" key="1">
    <citation type="submission" date="2023-11" db="EMBL/GenBank/DDBJ databases">
        <authorList>
            <person name="Okamura Y."/>
        </authorList>
    </citation>
    <scope>NUCLEOTIDE SEQUENCE [LARGE SCALE GENOMIC DNA]</scope>
</reference>
<dbReference type="SUPFAM" id="SSF57903">
    <property type="entry name" value="FYVE/PHD zinc finger"/>
    <property type="match status" value="1"/>
</dbReference>